<comment type="similarity">
    <text evidence="1">Belongs to the LysR transcriptional regulatory family.</text>
</comment>
<dbReference type="RefSeq" id="WP_376803797.1">
    <property type="nucleotide sequence ID" value="NZ_LWDL01000016.1"/>
</dbReference>
<reference evidence="6 7" key="1">
    <citation type="journal article" date="2017" name="Water Res.">
        <title>Comammox in drinking water systems.</title>
        <authorList>
            <person name="Wang Y."/>
            <person name="Ma L."/>
            <person name="Mao Y."/>
            <person name="Jiang X."/>
            <person name="Xia Y."/>
            <person name="Yu K."/>
            <person name="Li B."/>
            <person name="Zhang T."/>
        </authorList>
    </citation>
    <scope>NUCLEOTIDE SEQUENCE [LARGE SCALE GENOMIC DNA]</scope>
    <source>
        <strain evidence="6">SG_bin8</strain>
    </source>
</reference>
<dbReference type="CDD" id="cd08471">
    <property type="entry name" value="PBP2_CrgA_like_2"/>
    <property type="match status" value="1"/>
</dbReference>
<proteinExistence type="inferred from homology"/>
<keyword evidence="3" id="KW-0238">DNA-binding</keyword>
<dbReference type="STRING" id="1827387.A4S15_09690"/>
<gene>
    <name evidence="6" type="ORF">A4S15_09690</name>
</gene>
<evidence type="ECO:0000256" key="4">
    <source>
        <dbReference type="ARBA" id="ARBA00023163"/>
    </source>
</evidence>
<dbReference type="Pfam" id="PF00126">
    <property type="entry name" value="HTH_1"/>
    <property type="match status" value="1"/>
</dbReference>
<dbReference type="Proteomes" id="UP000192872">
    <property type="component" value="Unassembled WGS sequence"/>
</dbReference>
<accession>A0A1W9HXB8</accession>
<dbReference type="InterPro" id="IPR000847">
    <property type="entry name" value="LysR_HTH_N"/>
</dbReference>
<dbReference type="SUPFAM" id="SSF53850">
    <property type="entry name" value="Periplasmic binding protein-like II"/>
    <property type="match status" value="1"/>
</dbReference>
<dbReference type="SUPFAM" id="SSF46785">
    <property type="entry name" value="Winged helix' DNA-binding domain"/>
    <property type="match status" value="1"/>
</dbReference>
<keyword evidence="4" id="KW-0804">Transcription</keyword>
<dbReference type="PANTHER" id="PTHR30537">
    <property type="entry name" value="HTH-TYPE TRANSCRIPTIONAL REGULATOR"/>
    <property type="match status" value="1"/>
</dbReference>
<evidence type="ECO:0000256" key="1">
    <source>
        <dbReference type="ARBA" id="ARBA00009437"/>
    </source>
</evidence>
<dbReference type="InterPro" id="IPR036388">
    <property type="entry name" value="WH-like_DNA-bd_sf"/>
</dbReference>
<keyword evidence="2" id="KW-0805">Transcription regulation</keyword>
<dbReference type="Gene3D" id="1.10.10.10">
    <property type="entry name" value="Winged helix-like DNA-binding domain superfamily/Winged helix DNA-binding domain"/>
    <property type="match status" value="1"/>
</dbReference>
<dbReference type="GO" id="GO:0003700">
    <property type="term" value="F:DNA-binding transcription factor activity"/>
    <property type="evidence" value="ECO:0007669"/>
    <property type="project" value="InterPro"/>
</dbReference>
<dbReference type="GO" id="GO:0006351">
    <property type="term" value="P:DNA-templated transcription"/>
    <property type="evidence" value="ECO:0007669"/>
    <property type="project" value="TreeGrafter"/>
</dbReference>
<dbReference type="Pfam" id="PF03466">
    <property type="entry name" value="LysR_substrate"/>
    <property type="match status" value="1"/>
</dbReference>
<organism evidence="6 7">
    <name type="scientific">Candidatus Raskinella chloraquaticus</name>
    <dbReference type="NCBI Taxonomy" id="1951219"/>
    <lineage>
        <taxon>Bacteria</taxon>
        <taxon>Pseudomonadati</taxon>
        <taxon>Pseudomonadota</taxon>
        <taxon>Alphaproteobacteria</taxon>
        <taxon>Hyphomicrobiales</taxon>
        <taxon>Phreatobacteraceae</taxon>
        <taxon>Candidatus Raskinella</taxon>
    </lineage>
</organism>
<evidence type="ECO:0000313" key="7">
    <source>
        <dbReference type="Proteomes" id="UP000192872"/>
    </source>
</evidence>
<name>A0A1W9HXB8_9HYPH</name>
<feature type="domain" description="HTH lysR-type" evidence="5">
    <location>
        <begin position="1"/>
        <end position="59"/>
    </location>
</feature>
<evidence type="ECO:0000256" key="3">
    <source>
        <dbReference type="ARBA" id="ARBA00023125"/>
    </source>
</evidence>
<dbReference type="AlphaFoldDB" id="A0A1W9HXB8"/>
<sequence length="300" mass="32896">MDQLEAISTFVAVADEGGFSAASRRLRVPLATISRRVSDLEGELGAQLLTRTTRKVVLTEIGAQYLSTCRRVLEDLAEAKRLAAGEYRAPRGELVVSAPTGLGNIHLMPILTEFLAAYPDIDIDLRLSDHIVSLVDEHIDVALRIGHLEDSGLIAAKIGAVRHVVCASPDYLGEFGEPTQLNEMADHVCVTFTAFGTSREWIFRNKDRIVRLPVKSRLAATTAEAAVHAAISGIGITRLLCYQVAQAIGEGRLRLVLRQNEPDPLPVSFIYPSGRLVAQKLKAFLEFVIPRLKARLVFDH</sequence>
<dbReference type="GO" id="GO:0043565">
    <property type="term" value="F:sequence-specific DNA binding"/>
    <property type="evidence" value="ECO:0007669"/>
    <property type="project" value="TreeGrafter"/>
</dbReference>
<dbReference type="FunFam" id="1.10.10.10:FF:000001">
    <property type="entry name" value="LysR family transcriptional regulator"/>
    <property type="match status" value="1"/>
</dbReference>
<protein>
    <submittedName>
        <fullName evidence="6">LysR family transcriptional regulator</fullName>
    </submittedName>
</protein>
<dbReference type="InterPro" id="IPR005119">
    <property type="entry name" value="LysR_subst-bd"/>
</dbReference>
<dbReference type="PROSITE" id="PS50931">
    <property type="entry name" value="HTH_LYSR"/>
    <property type="match status" value="1"/>
</dbReference>
<evidence type="ECO:0000259" key="5">
    <source>
        <dbReference type="PROSITE" id="PS50931"/>
    </source>
</evidence>
<dbReference type="EMBL" id="LWDL01000016">
    <property type="protein sequence ID" value="OQW52078.1"/>
    <property type="molecule type" value="Genomic_DNA"/>
</dbReference>
<dbReference type="InterPro" id="IPR058163">
    <property type="entry name" value="LysR-type_TF_proteobact-type"/>
</dbReference>
<dbReference type="InterPro" id="IPR036390">
    <property type="entry name" value="WH_DNA-bd_sf"/>
</dbReference>
<dbReference type="Gene3D" id="3.40.190.290">
    <property type="match status" value="1"/>
</dbReference>
<dbReference type="PANTHER" id="PTHR30537:SF5">
    <property type="entry name" value="HTH-TYPE TRANSCRIPTIONAL ACTIVATOR TTDR-RELATED"/>
    <property type="match status" value="1"/>
</dbReference>
<evidence type="ECO:0000256" key="2">
    <source>
        <dbReference type="ARBA" id="ARBA00023015"/>
    </source>
</evidence>
<comment type="caution">
    <text evidence="6">The sequence shown here is derived from an EMBL/GenBank/DDBJ whole genome shotgun (WGS) entry which is preliminary data.</text>
</comment>
<evidence type="ECO:0000313" key="6">
    <source>
        <dbReference type="EMBL" id="OQW52078.1"/>
    </source>
</evidence>